<dbReference type="AlphaFoldDB" id="X1UYC0"/>
<organism evidence="1">
    <name type="scientific">marine sediment metagenome</name>
    <dbReference type="NCBI Taxonomy" id="412755"/>
    <lineage>
        <taxon>unclassified sequences</taxon>
        <taxon>metagenomes</taxon>
        <taxon>ecological metagenomes</taxon>
    </lineage>
</organism>
<gene>
    <name evidence="1" type="ORF">S12H4_44895</name>
</gene>
<proteinExistence type="predicted"/>
<sequence>AESVLSPTDVKALALAAEIYQRELSAGKANELTTRLVGHIRSRYIANKAYTAAVEATETLLAASLPRPSRLSVLYTLNLSKYHIGMKWLKDQAQAGKLPQGIRRGQLPQPLADVLDVYETIRKQYPDVSIWTYHAELAKQVRSFAPKVLPEAEFKGLKGPDAWALDIAMPVIKANADASAVKSAVQTVQAIIDECAKVQKPGSRKLAVDLGAELLEAISPSHSSWSGAMVSYYNVAGNYAHYVFQENIKTGRAEK</sequence>
<dbReference type="EMBL" id="BARW01027704">
    <property type="protein sequence ID" value="GAJ04901.1"/>
    <property type="molecule type" value="Genomic_DNA"/>
</dbReference>
<reference evidence="1" key="1">
    <citation type="journal article" date="2014" name="Front. Microbiol.">
        <title>High frequency of phylogenetically diverse reductive dehalogenase-homologous genes in deep subseafloor sedimentary metagenomes.</title>
        <authorList>
            <person name="Kawai M."/>
            <person name="Futagami T."/>
            <person name="Toyoda A."/>
            <person name="Takaki Y."/>
            <person name="Nishi S."/>
            <person name="Hori S."/>
            <person name="Arai W."/>
            <person name="Tsubouchi T."/>
            <person name="Morono Y."/>
            <person name="Uchiyama I."/>
            <person name="Ito T."/>
            <person name="Fujiyama A."/>
            <person name="Inagaki F."/>
            <person name="Takami H."/>
        </authorList>
    </citation>
    <scope>NUCLEOTIDE SEQUENCE</scope>
    <source>
        <strain evidence="1">Expedition CK06-06</strain>
    </source>
</reference>
<feature type="non-terminal residue" evidence="1">
    <location>
        <position position="1"/>
    </location>
</feature>
<protein>
    <submittedName>
        <fullName evidence="1">Uncharacterized protein</fullName>
    </submittedName>
</protein>
<comment type="caution">
    <text evidence="1">The sequence shown here is derived from an EMBL/GenBank/DDBJ whole genome shotgun (WGS) entry which is preliminary data.</text>
</comment>
<feature type="non-terminal residue" evidence="1">
    <location>
        <position position="255"/>
    </location>
</feature>
<name>X1UYC0_9ZZZZ</name>
<evidence type="ECO:0000313" key="1">
    <source>
        <dbReference type="EMBL" id="GAJ04901.1"/>
    </source>
</evidence>
<accession>X1UYC0</accession>